<keyword evidence="4" id="KW-0804">Transcription</keyword>
<reference evidence="7" key="1">
    <citation type="submission" date="2022-06" db="EMBL/GenBank/DDBJ databases">
        <title>Aeoliella straminimaris, a novel planctomycete from sediments.</title>
        <authorList>
            <person name="Vitorino I.R."/>
            <person name="Lage O.M."/>
        </authorList>
    </citation>
    <scope>NUCLEOTIDE SEQUENCE</scope>
    <source>
        <strain evidence="7">ICT_H6.2</strain>
    </source>
</reference>
<dbReference type="Pfam" id="PF08281">
    <property type="entry name" value="Sigma70_r4_2"/>
    <property type="match status" value="1"/>
</dbReference>
<dbReference type="PANTHER" id="PTHR43133">
    <property type="entry name" value="RNA POLYMERASE ECF-TYPE SIGMA FACTO"/>
    <property type="match status" value="1"/>
</dbReference>
<evidence type="ECO:0000313" key="8">
    <source>
        <dbReference type="Proteomes" id="UP001155241"/>
    </source>
</evidence>
<dbReference type="InterPro" id="IPR039425">
    <property type="entry name" value="RNA_pol_sigma-70-like"/>
</dbReference>
<evidence type="ECO:0000313" key="7">
    <source>
        <dbReference type="EMBL" id="MCO6044252.1"/>
    </source>
</evidence>
<dbReference type="Proteomes" id="UP001155241">
    <property type="component" value="Unassembled WGS sequence"/>
</dbReference>
<dbReference type="InterPro" id="IPR007627">
    <property type="entry name" value="RNA_pol_sigma70_r2"/>
</dbReference>
<comment type="caution">
    <text evidence="7">The sequence shown here is derived from an EMBL/GenBank/DDBJ whole genome shotgun (WGS) entry which is preliminary data.</text>
</comment>
<gene>
    <name evidence="7" type="ORF">NG895_10070</name>
</gene>
<dbReference type="PANTHER" id="PTHR43133:SF51">
    <property type="entry name" value="RNA POLYMERASE SIGMA FACTOR"/>
    <property type="match status" value="1"/>
</dbReference>
<feature type="domain" description="RNA polymerase sigma factor 70 region 4 type 2" evidence="6">
    <location>
        <begin position="117"/>
        <end position="168"/>
    </location>
</feature>
<dbReference type="InterPro" id="IPR013249">
    <property type="entry name" value="RNA_pol_sigma70_r4_t2"/>
</dbReference>
<dbReference type="NCBIfam" id="TIGR02937">
    <property type="entry name" value="sigma70-ECF"/>
    <property type="match status" value="1"/>
</dbReference>
<dbReference type="InterPro" id="IPR014331">
    <property type="entry name" value="RNA_pol_sigma70_ECF_RHOBA"/>
</dbReference>
<sequence length="182" mass="21382">MDSQQAHDTNKLTEQFVSLFAEHRDELFRFILALLPNRADAEDVFQRTSVVLWRKFGDFQVGTNFYYWAARVAQLEVRDYCKVRGREKLVFWTQELVELVADTRHEQQDVLVSRRALLKDCLQKLRPKDRELLELRYSGQTTSKALAESLGKPAVTVYKSLARIRRMLFECVERKLAPDQRG</sequence>
<keyword evidence="8" id="KW-1185">Reference proteome</keyword>
<dbReference type="SUPFAM" id="SSF88659">
    <property type="entry name" value="Sigma3 and sigma4 domains of RNA polymerase sigma factors"/>
    <property type="match status" value="1"/>
</dbReference>
<evidence type="ECO:0000256" key="1">
    <source>
        <dbReference type="ARBA" id="ARBA00010641"/>
    </source>
</evidence>
<name>A0A9X2F8E3_9BACT</name>
<organism evidence="7 8">
    <name type="scientific">Aeoliella straminimaris</name>
    <dbReference type="NCBI Taxonomy" id="2954799"/>
    <lineage>
        <taxon>Bacteria</taxon>
        <taxon>Pseudomonadati</taxon>
        <taxon>Planctomycetota</taxon>
        <taxon>Planctomycetia</taxon>
        <taxon>Pirellulales</taxon>
        <taxon>Lacipirellulaceae</taxon>
        <taxon>Aeoliella</taxon>
    </lineage>
</organism>
<dbReference type="RefSeq" id="WP_252852356.1">
    <property type="nucleotide sequence ID" value="NZ_JAMXLR010000036.1"/>
</dbReference>
<evidence type="ECO:0000259" key="6">
    <source>
        <dbReference type="Pfam" id="PF08281"/>
    </source>
</evidence>
<dbReference type="GO" id="GO:0006352">
    <property type="term" value="P:DNA-templated transcription initiation"/>
    <property type="evidence" value="ECO:0007669"/>
    <property type="project" value="InterPro"/>
</dbReference>
<proteinExistence type="inferred from homology"/>
<dbReference type="Gene3D" id="1.10.1740.10">
    <property type="match status" value="1"/>
</dbReference>
<protein>
    <submittedName>
        <fullName evidence="7">Sigma-70 family RNA polymerase sigma factor</fullName>
    </submittedName>
</protein>
<evidence type="ECO:0000256" key="4">
    <source>
        <dbReference type="ARBA" id="ARBA00023163"/>
    </source>
</evidence>
<comment type="similarity">
    <text evidence="1">Belongs to the sigma-70 factor family. ECF subfamily.</text>
</comment>
<dbReference type="EMBL" id="JAMXLR010000036">
    <property type="protein sequence ID" value="MCO6044252.1"/>
    <property type="molecule type" value="Genomic_DNA"/>
</dbReference>
<dbReference type="SUPFAM" id="SSF88946">
    <property type="entry name" value="Sigma2 domain of RNA polymerase sigma factors"/>
    <property type="match status" value="1"/>
</dbReference>
<evidence type="ECO:0000256" key="3">
    <source>
        <dbReference type="ARBA" id="ARBA00023082"/>
    </source>
</evidence>
<evidence type="ECO:0000259" key="5">
    <source>
        <dbReference type="Pfam" id="PF04542"/>
    </source>
</evidence>
<dbReference type="AlphaFoldDB" id="A0A9X2F8E3"/>
<keyword evidence="2" id="KW-0805">Transcription regulation</keyword>
<dbReference type="NCBIfam" id="TIGR02989">
    <property type="entry name" value="Sig-70_gvs1"/>
    <property type="match status" value="1"/>
</dbReference>
<dbReference type="Gene3D" id="1.10.10.10">
    <property type="entry name" value="Winged helix-like DNA-binding domain superfamily/Winged helix DNA-binding domain"/>
    <property type="match status" value="1"/>
</dbReference>
<dbReference type="InterPro" id="IPR014284">
    <property type="entry name" value="RNA_pol_sigma-70_dom"/>
</dbReference>
<evidence type="ECO:0000256" key="2">
    <source>
        <dbReference type="ARBA" id="ARBA00023015"/>
    </source>
</evidence>
<keyword evidence="3" id="KW-0731">Sigma factor</keyword>
<dbReference type="Pfam" id="PF04542">
    <property type="entry name" value="Sigma70_r2"/>
    <property type="match status" value="1"/>
</dbReference>
<accession>A0A9X2F8E3</accession>
<dbReference type="GO" id="GO:0016987">
    <property type="term" value="F:sigma factor activity"/>
    <property type="evidence" value="ECO:0007669"/>
    <property type="project" value="UniProtKB-KW"/>
</dbReference>
<dbReference type="InterPro" id="IPR013325">
    <property type="entry name" value="RNA_pol_sigma_r2"/>
</dbReference>
<dbReference type="GO" id="GO:0003677">
    <property type="term" value="F:DNA binding"/>
    <property type="evidence" value="ECO:0007669"/>
    <property type="project" value="InterPro"/>
</dbReference>
<feature type="domain" description="RNA polymerase sigma-70 region 2" evidence="5">
    <location>
        <begin position="19"/>
        <end position="86"/>
    </location>
</feature>
<dbReference type="InterPro" id="IPR036388">
    <property type="entry name" value="WH-like_DNA-bd_sf"/>
</dbReference>
<dbReference type="InterPro" id="IPR013324">
    <property type="entry name" value="RNA_pol_sigma_r3/r4-like"/>
</dbReference>